<dbReference type="SMART" id="SM00249">
    <property type="entry name" value="PHD"/>
    <property type="match status" value="1"/>
</dbReference>
<evidence type="ECO:0000256" key="10">
    <source>
        <dbReference type="SAM" id="MobiDB-lite"/>
    </source>
</evidence>
<dbReference type="InterPro" id="IPR011011">
    <property type="entry name" value="Znf_FYVE_PHD"/>
</dbReference>
<evidence type="ECO:0000256" key="9">
    <source>
        <dbReference type="PROSITE-ProRule" id="PRU00146"/>
    </source>
</evidence>
<dbReference type="STRING" id="650164.K5X4J9"/>
<dbReference type="InterPro" id="IPR001965">
    <property type="entry name" value="Znf_PHD"/>
</dbReference>
<evidence type="ECO:0000256" key="2">
    <source>
        <dbReference type="ARBA" id="ARBA00022723"/>
    </source>
</evidence>
<feature type="region of interest" description="Disordered" evidence="10">
    <location>
        <begin position="115"/>
        <end position="143"/>
    </location>
</feature>
<evidence type="ECO:0000313" key="12">
    <source>
        <dbReference type="EMBL" id="EKM57762.1"/>
    </source>
</evidence>
<evidence type="ECO:0000313" key="13">
    <source>
        <dbReference type="Proteomes" id="UP000008370"/>
    </source>
</evidence>
<gene>
    <name evidence="12" type="ORF">PHACADRAFT_116052</name>
</gene>
<keyword evidence="5" id="KW-0862">Zinc</keyword>
<evidence type="ECO:0000259" key="11">
    <source>
        <dbReference type="PROSITE" id="PS50016"/>
    </source>
</evidence>
<dbReference type="GO" id="GO:0005634">
    <property type="term" value="C:nucleus"/>
    <property type="evidence" value="ECO:0007669"/>
    <property type="project" value="UniProtKB-SubCell"/>
</dbReference>
<dbReference type="Pfam" id="PF00628">
    <property type="entry name" value="PHD"/>
    <property type="match status" value="1"/>
</dbReference>
<protein>
    <recommendedName>
        <fullName evidence="11">PHD-type domain-containing protein</fullName>
    </recommendedName>
</protein>
<evidence type="ECO:0000256" key="1">
    <source>
        <dbReference type="ARBA" id="ARBA00004123"/>
    </source>
</evidence>
<dbReference type="Gene3D" id="3.30.40.10">
    <property type="entry name" value="Zinc/RING finger domain, C3HC4 (zinc finger)"/>
    <property type="match status" value="1"/>
</dbReference>
<dbReference type="Proteomes" id="UP000008370">
    <property type="component" value="Unassembled WGS sequence"/>
</dbReference>
<keyword evidence="3" id="KW-0677">Repeat</keyword>
<accession>K5X4J9</accession>
<dbReference type="EMBL" id="JH930470">
    <property type="protein sequence ID" value="EKM57762.1"/>
    <property type="molecule type" value="Genomic_DNA"/>
</dbReference>
<dbReference type="PANTHER" id="PTHR45888">
    <property type="entry name" value="HL01030P-RELATED"/>
    <property type="match status" value="1"/>
</dbReference>
<organism evidence="12 13">
    <name type="scientific">Phanerochaete carnosa (strain HHB-10118-sp)</name>
    <name type="common">White-rot fungus</name>
    <name type="synonym">Peniophora carnosa</name>
    <dbReference type="NCBI Taxonomy" id="650164"/>
    <lineage>
        <taxon>Eukaryota</taxon>
        <taxon>Fungi</taxon>
        <taxon>Dikarya</taxon>
        <taxon>Basidiomycota</taxon>
        <taxon>Agaricomycotina</taxon>
        <taxon>Agaricomycetes</taxon>
        <taxon>Polyporales</taxon>
        <taxon>Phanerochaetaceae</taxon>
        <taxon>Phanerochaete</taxon>
    </lineage>
</organism>
<dbReference type="InterPro" id="IPR013083">
    <property type="entry name" value="Znf_RING/FYVE/PHD"/>
</dbReference>
<name>K5X4J9_PHACS</name>
<proteinExistence type="predicted"/>
<dbReference type="AlphaFoldDB" id="K5X4J9"/>
<dbReference type="GeneID" id="18907752"/>
<feature type="domain" description="PHD-type" evidence="11">
    <location>
        <begin position="129"/>
        <end position="187"/>
    </location>
</feature>
<evidence type="ECO:0000256" key="4">
    <source>
        <dbReference type="ARBA" id="ARBA00022771"/>
    </source>
</evidence>
<keyword evidence="6" id="KW-0805">Transcription regulation</keyword>
<dbReference type="SUPFAM" id="SSF57903">
    <property type="entry name" value="FYVE/PHD zinc finger"/>
    <property type="match status" value="1"/>
</dbReference>
<dbReference type="GO" id="GO:0008270">
    <property type="term" value="F:zinc ion binding"/>
    <property type="evidence" value="ECO:0007669"/>
    <property type="project" value="UniProtKB-KW"/>
</dbReference>
<keyword evidence="2" id="KW-0479">Metal-binding</keyword>
<evidence type="ECO:0000256" key="7">
    <source>
        <dbReference type="ARBA" id="ARBA00023163"/>
    </source>
</evidence>
<dbReference type="RefSeq" id="XP_007393107.1">
    <property type="nucleotide sequence ID" value="XM_007393045.1"/>
</dbReference>
<keyword evidence="8" id="KW-0539">Nucleus</keyword>
<dbReference type="OrthoDB" id="787137at2759"/>
<keyword evidence="4 9" id="KW-0863">Zinc-finger</keyword>
<dbReference type="InParanoid" id="K5X4J9"/>
<feature type="non-terminal residue" evidence="12">
    <location>
        <position position="1"/>
    </location>
</feature>
<dbReference type="PROSITE" id="PS50016">
    <property type="entry name" value="ZF_PHD_2"/>
    <property type="match status" value="1"/>
</dbReference>
<comment type="subcellular location">
    <subcellularLocation>
        <location evidence="1">Nucleus</location>
    </subcellularLocation>
</comment>
<dbReference type="HOGENOM" id="CLU_077734_0_0_1"/>
<sequence length="196" mass="21249">MMTALVSLQQAAMRVSATPSALPSTSSSPTENGTPFYHGPDDIPIDPALHGPQVDSALLVPNIVTNGGVEIPVLPEPLQKISIQPHLQYLQGPQGDPFAPQPPPSYFPAEVELSIPPKPPKKKRKPRRETECGLCGGDDSKNKASERERMVSCADCGRSGHPTCLKLTDQAKTIYSYEWQCTECKTCEVCHEKDGD</sequence>
<keyword evidence="13" id="KW-1185">Reference proteome</keyword>
<dbReference type="KEGG" id="pco:PHACADRAFT_116052"/>
<feature type="region of interest" description="Disordered" evidence="10">
    <location>
        <begin position="17"/>
        <end position="41"/>
    </location>
</feature>
<dbReference type="InterPro" id="IPR019787">
    <property type="entry name" value="Znf_PHD-finger"/>
</dbReference>
<keyword evidence="7" id="KW-0804">Transcription</keyword>
<reference evidence="12 13" key="1">
    <citation type="journal article" date="2012" name="BMC Genomics">
        <title>Comparative genomics of the white-rot fungi, Phanerochaete carnosa and P. chrysosporium, to elucidate the genetic basis of the distinct wood types they colonize.</title>
        <authorList>
            <person name="Suzuki H."/>
            <person name="MacDonald J."/>
            <person name="Syed K."/>
            <person name="Salamov A."/>
            <person name="Hori C."/>
            <person name="Aerts A."/>
            <person name="Henrissat B."/>
            <person name="Wiebenga A."/>
            <person name="vanKuyk P.A."/>
            <person name="Barry K."/>
            <person name="Lindquist E."/>
            <person name="LaButti K."/>
            <person name="Lapidus A."/>
            <person name="Lucas S."/>
            <person name="Coutinho P."/>
            <person name="Gong Y."/>
            <person name="Samejima M."/>
            <person name="Mahadevan R."/>
            <person name="Abou-Zaid M."/>
            <person name="de Vries R.P."/>
            <person name="Igarashi K."/>
            <person name="Yadav J.S."/>
            <person name="Grigoriev I.V."/>
            <person name="Master E.R."/>
        </authorList>
    </citation>
    <scope>NUCLEOTIDE SEQUENCE [LARGE SCALE GENOMIC DNA]</scope>
    <source>
        <strain evidence="12 13">HHB-10118-sp</strain>
    </source>
</reference>
<dbReference type="PANTHER" id="PTHR45888:SF4">
    <property type="entry name" value="PHD FINGER PROTEIN 10"/>
    <property type="match status" value="1"/>
</dbReference>
<evidence type="ECO:0000256" key="8">
    <source>
        <dbReference type="ARBA" id="ARBA00023242"/>
    </source>
</evidence>
<feature type="compositionally biased region" description="Low complexity" evidence="10">
    <location>
        <begin position="17"/>
        <end position="30"/>
    </location>
</feature>
<dbReference type="CDD" id="cd15526">
    <property type="entry name" value="PHD1_MOZ_d4"/>
    <property type="match status" value="1"/>
</dbReference>
<evidence type="ECO:0000256" key="6">
    <source>
        <dbReference type="ARBA" id="ARBA00023015"/>
    </source>
</evidence>
<evidence type="ECO:0000256" key="5">
    <source>
        <dbReference type="ARBA" id="ARBA00022833"/>
    </source>
</evidence>
<evidence type="ECO:0000256" key="3">
    <source>
        <dbReference type="ARBA" id="ARBA00022737"/>
    </source>
</evidence>